<dbReference type="GO" id="GO:0005524">
    <property type="term" value="F:ATP binding"/>
    <property type="evidence" value="ECO:0007669"/>
    <property type="project" value="UniProtKB-KW"/>
</dbReference>
<dbReference type="CDD" id="cd03215">
    <property type="entry name" value="ABC_Carb_Monos_II"/>
    <property type="match status" value="1"/>
</dbReference>
<evidence type="ECO:0000256" key="6">
    <source>
        <dbReference type="ARBA" id="ARBA00022741"/>
    </source>
</evidence>
<evidence type="ECO:0000256" key="7">
    <source>
        <dbReference type="ARBA" id="ARBA00022840"/>
    </source>
</evidence>
<evidence type="ECO:0000256" key="5">
    <source>
        <dbReference type="ARBA" id="ARBA00022737"/>
    </source>
</evidence>
<keyword evidence="2" id="KW-0813">Transport</keyword>
<evidence type="ECO:0000256" key="4">
    <source>
        <dbReference type="ARBA" id="ARBA00022597"/>
    </source>
</evidence>
<gene>
    <name evidence="11" type="ORF">KDA82_02205</name>
</gene>
<keyword evidence="4" id="KW-0762">Sugar transport</keyword>
<dbReference type="SUPFAM" id="SSF52540">
    <property type="entry name" value="P-loop containing nucleoside triphosphate hydrolases"/>
    <property type="match status" value="2"/>
</dbReference>
<dbReference type="NCBIfam" id="NF040905">
    <property type="entry name" value="GguA"/>
    <property type="match status" value="1"/>
</dbReference>
<proteinExistence type="predicted"/>
<accession>A0A8T4IIW8</accession>
<keyword evidence="7 11" id="KW-0067">ATP-binding</keyword>
<dbReference type="InterPro" id="IPR003593">
    <property type="entry name" value="AAA+_ATPase"/>
</dbReference>
<evidence type="ECO:0000313" key="11">
    <source>
        <dbReference type="EMBL" id="MBR7671869.1"/>
    </source>
</evidence>
<feature type="domain" description="ABC transporter" evidence="10">
    <location>
        <begin position="273"/>
        <end position="517"/>
    </location>
</feature>
<keyword evidence="6" id="KW-0547">Nucleotide-binding</keyword>
<dbReference type="PROSITE" id="PS50893">
    <property type="entry name" value="ABC_TRANSPORTER_2"/>
    <property type="match status" value="2"/>
</dbReference>
<keyword evidence="3" id="KW-1003">Cell membrane</keyword>
<dbReference type="FunFam" id="3.40.50.300:FF:000127">
    <property type="entry name" value="Ribose import ATP-binding protein RbsA"/>
    <property type="match status" value="1"/>
</dbReference>
<evidence type="ECO:0000256" key="9">
    <source>
        <dbReference type="ARBA" id="ARBA00023136"/>
    </source>
</evidence>
<dbReference type="GO" id="GO:0005886">
    <property type="term" value="C:plasma membrane"/>
    <property type="evidence" value="ECO:0007669"/>
    <property type="project" value="UniProtKB-SubCell"/>
</dbReference>
<name>A0A8T4IIW8_9ACTN</name>
<keyword evidence="8" id="KW-1278">Translocase</keyword>
<dbReference type="InterPro" id="IPR027417">
    <property type="entry name" value="P-loop_NTPase"/>
</dbReference>
<dbReference type="SMART" id="SM00382">
    <property type="entry name" value="AAA"/>
    <property type="match status" value="2"/>
</dbReference>
<evidence type="ECO:0000256" key="1">
    <source>
        <dbReference type="ARBA" id="ARBA00004202"/>
    </source>
</evidence>
<dbReference type="Pfam" id="PF00005">
    <property type="entry name" value="ABC_tran"/>
    <property type="match status" value="2"/>
</dbReference>
<keyword evidence="12" id="KW-1185">Reference proteome</keyword>
<dbReference type="EMBL" id="JAGSMN010000044">
    <property type="protein sequence ID" value="MBR7671869.1"/>
    <property type="molecule type" value="Genomic_DNA"/>
</dbReference>
<keyword evidence="9" id="KW-0472">Membrane</keyword>
<dbReference type="PROSITE" id="PS00211">
    <property type="entry name" value="ABC_TRANSPORTER_1"/>
    <property type="match status" value="1"/>
</dbReference>
<dbReference type="PANTHER" id="PTHR43790">
    <property type="entry name" value="CARBOHYDRATE TRANSPORT ATP-BINDING PROTEIN MG119-RELATED"/>
    <property type="match status" value="1"/>
</dbReference>
<evidence type="ECO:0000256" key="2">
    <source>
        <dbReference type="ARBA" id="ARBA00022448"/>
    </source>
</evidence>
<dbReference type="InterPro" id="IPR050107">
    <property type="entry name" value="ABC_carbohydrate_import_ATPase"/>
</dbReference>
<dbReference type="InterPro" id="IPR003439">
    <property type="entry name" value="ABC_transporter-like_ATP-bd"/>
</dbReference>
<organism evidence="11 12">
    <name type="scientific">Streptomyces daliensis</name>
    <dbReference type="NCBI Taxonomy" id="299421"/>
    <lineage>
        <taxon>Bacteria</taxon>
        <taxon>Bacillati</taxon>
        <taxon>Actinomycetota</taxon>
        <taxon>Actinomycetes</taxon>
        <taxon>Kitasatosporales</taxon>
        <taxon>Streptomycetaceae</taxon>
        <taxon>Streptomyces</taxon>
    </lineage>
</organism>
<reference evidence="11" key="1">
    <citation type="submission" date="2021-04" db="EMBL/GenBank/DDBJ databases">
        <title>Sequencing of actinobacteria type strains.</title>
        <authorList>
            <person name="Nguyen G.-S."/>
            <person name="Wentzel A."/>
        </authorList>
    </citation>
    <scope>NUCLEOTIDE SEQUENCE</scope>
    <source>
        <strain evidence="11">DSM 42095</strain>
    </source>
</reference>
<dbReference type="InterPro" id="IPR017871">
    <property type="entry name" value="ABC_transporter-like_CS"/>
</dbReference>
<sequence length="527" mass="58198">MRRPVLEMRGITKTFPGVKALSDVNLTVGKGEIHAVCGENGAGKSTLMKVLSGVHPHGTYEGEILFEGKPVAFKDIRASERHGIVIIHQELALVPYLSIAENIFLGNEHATRGVISWNETLRHADKLLKRIGLPEKPQTRVADIGVGKQQLVEIAKALSKEVKLLILDEPTAALNDEDSRKLLDLILELRAQGISCIVISHKLNEIRQVADSVTILRDGRTIETLTVRETEEAAAEVSEDRIIRGMVGRDLDHRFPERTRYEGEDAGRTALSVSGWTVHHPIDHQRKVVDDVSLEVRRGEIVGIAGLMGAGRTELAMSVFGRSYGQYAGGTVHVDGREVSTRTVPEAVAHGIAYVTEDRKTYGLNLIDDINRNISLASLRGLTRRGVVDDHEERRVSERYRRSMNIKAPTVHEQVQRLSGGNQQKVVLSKWIHADPEVLILDEPTRGIDVGAKFEIYTVVDQLAAQGKAIVFISSELPELLGMCDRVYTMAAGRLTGEVSREDASQEVLMRLMTKDKPEPGTTSDKS</sequence>
<dbReference type="Proteomes" id="UP000675554">
    <property type="component" value="Unassembled WGS sequence"/>
</dbReference>
<dbReference type="Gene3D" id="3.40.50.300">
    <property type="entry name" value="P-loop containing nucleotide triphosphate hydrolases"/>
    <property type="match status" value="2"/>
</dbReference>
<dbReference type="CDD" id="cd03216">
    <property type="entry name" value="ABC_Carb_Monos_I"/>
    <property type="match status" value="1"/>
</dbReference>
<protein>
    <submittedName>
        <fullName evidence="11">Sugar ABC transporter ATP-binding protein</fullName>
    </submittedName>
</protein>
<evidence type="ECO:0000313" key="12">
    <source>
        <dbReference type="Proteomes" id="UP000675554"/>
    </source>
</evidence>
<evidence type="ECO:0000259" key="10">
    <source>
        <dbReference type="PROSITE" id="PS50893"/>
    </source>
</evidence>
<evidence type="ECO:0000256" key="3">
    <source>
        <dbReference type="ARBA" id="ARBA00022475"/>
    </source>
</evidence>
<keyword evidence="5" id="KW-0677">Repeat</keyword>
<dbReference type="InterPro" id="IPR053466">
    <property type="entry name" value="L-arabinose_ABC_transporter"/>
</dbReference>
<comment type="caution">
    <text evidence="11">The sequence shown here is derived from an EMBL/GenBank/DDBJ whole genome shotgun (WGS) entry which is preliminary data.</text>
</comment>
<dbReference type="GO" id="GO:0016887">
    <property type="term" value="F:ATP hydrolysis activity"/>
    <property type="evidence" value="ECO:0007669"/>
    <property type="project" value="InterPro"/>
</dbReference>
<comment type="subcellular location">
    <subcellularLocation>
        <location evidence="1">Cell membrane</location>
        <topology evidence="1">Peripheral membrane protein</topology>
    </subcellularLocation>
</comment>
<feature type="domain" description="ABC transporter" evidence="10">
    <location>
        <begin position="6"/>
        <end position="243"/>
    </location>
</feature>
<dbReference type="PANTHER" id="PTHR43790:SF1">
    <property type="entry name" value="XYLOSE IMPORT ATP-BINDING PROTEIN XYLG"/>
    <property type="match status" value="1"/>
</dbReference>
<evidence type="ECO:0000256" key="8">
    <source>
        <dbReference type="ARBA" id="ARBA00022967"/>
    </source>
</evidence>
<dbReference type="AlphaFoldDB" id="A0A8T4IIW8"/>